<feature type="domain" description="Helicase C-terminal" evidence="2">
    <location>
        <begin position="423"/>
        <end position="607"/>
    </location>
</feature>
<dbReference type="AlphaFoldDB" id="A0A6C0M2Q3"/>
<dbReference type="PROSITE" id="PS51194">
    <property type="entry name" value="HELICASE_CTER"/>
    <property type="match status" value="1"/>
</dbReference>
<dbReference type="PROSITE" id="PS51192">
    <property type="entry name" value="HELICASE_ATP_BIND_1"/>
    <property type="match status" value="1"/>
</dbReference>
<evidence type="ECO:0000259" key="1">
    <source>
        <dbReference type="PROSITE" id="PS51192"/>
    </source>
</evidence>
<dbReference type="Pfam" id="PF00271">
    <property type="entry name" value="Helicase_C"/>
    <property type="match status" value="1"/>
</dbReference>
<dbReference type="Gene3D" id="3.40.50.300">
    <property type="entry name" value="P-loop containing nucleotide triphosphate hydrolases"/>
    <property type="match status" value="2"/>
</dbReference>
<dbReference type="InterPro" id="IPR001650">
    <property type="entry name" value="Helicase_C-like"/>
</dbReference>
<feature type="domain" description="Helicase ATP-binding" evidence="1">
    <location>
        <begin position="53"/>
        <end position="263"/>
    </location>
</feature>
<reference evidence="3" key="1">
    <citation type="journal article" date="2020" name="Nature">
        <title>Giant virus diversity and host interactions through global metagenomics.</title>
        <authorList>
            <person name="Schulz F."/>
            <person name="Roux S."/>
            <person name="Paez-Espino D."/>
            <person name="Jungbluth S."/>
            <person name="Walsh D.A."/>
            <person name="Denef V.J."/>
            <person name="McMahon K.D."/>
            <person name="Konstantinidis K.T."/>
            <person name="Eloe-Fadrosh E.A."/>
            <person name="Kyrpides N.C."/>
            <person name="Woyke T."/>
        </authorList>
    </citation>
    <scope>NUCLEOTIDE SEQUENCE</scope>
    <source>
        <strain evidence="3">GVMAG-S-1035231-58</strain>
    </source>
</reference>
<dbReference type="InterPro" id="IPR027417">
    <property type="entry name" value="P-loop_NTPase"/>
</dbReference>
<dbReference type="GO" id="GO:0016787">
    <property type="term" value="F:hydrolase activity"/>
    <property type="evidence" value="ECO:0007669"/>
    <property type="project" value="InterPro"/>
</dbReference>
<dbReference type="SMART" id="SM00487">
    <property type="entry name" value="DEXDc"/>
    <property type="match status" value="1"/>
</dbReference>
<dbReference type="Pfam" id="PF04851">
    <property type="entry name" value="ResIII"/>
    <property type="match status" value="1"/>
</dbReference>
<dbReference type="InterPro" id="IPR014001">
    <property type="entry name" value="Helicase_ATP-bd"/>
</dbReference>
<name>A0A6C0M2Q3_9ZZZZ</name>
<dbReference type="SUPFAM" id="SSF52540">
    <property type="entry name" value="P-loop containing nucleoside triphosphate hydrolases"/>
    <property type="match status" value="1"/>
</dbReference>
<dbReference type="EMBL" id="MN740640">
    <property type="protein sequence ID" value="QHU36598.1"/>
    <property type="molecule type" value="Genomic_DNA"/>
</dbReference>
<sequence>MEVNLTHPELAEITNATLPAASLDALKSLRTEMCSSSSDFSLQSHQKFLRRVLSPDAPTRSLLMVHGTGVGKTCTAIQIAEEFILRPEYQDKKVLVLASPAVQENFHTELFDMSRVSLDETSGVLSSHQCTGRRYLDVLLRADSEPKHWKDQAVRDRLSKMARKLIDEFYEFSGYATFGDLINENANDEEWIHRNFDNRLVLLDEAHNIRRKTGMSHTEKAISSGIETLVKTAKGLVLVLMTATPMFDSFEEIVYYMNLFGWNDRSLSLSREIKVADIFNPDATLKPESEERFRDWVQKSVSFVRGENPFTFPFRLPAPNLAAQDRTTSFTGAPIAPETRMKFLSLVACQASGDQLKVLNASAGKDDEEAEEDDKQSALLLPTVAVLPGNKPFREHFQKEGNQYAYTKEPFLTPDKLPGVSAKFAKVIETIHNSKGPVIVYSNYVEMGARLFAMTLEESGFRPAQGGQTLLKTPTTPKDAKAGFYCLLTSEVSDPETESLLALARSSENKDGSKVRVVIATRRISEGVNFRFIRQLHVLDPWWNNSRIEQVVGRALRTCSHALLPFPDQNCTVYLHIVRTDKQRECFDEYTYRTKVEVKAVKIARVRAILAESAMDCPLQASLNTLPPAWMELEVPQVRSENNEDVTYRLKGMLAPTFAENIQDLQCRIHESAPEDDYVRPYSTYQDLRDEALNTLSKLFLAKPIWERDELVKKMGLPKDVVVFTLKNAMKNAFRFKDSFGRPSLIESRGTLYALEPVGLTNGTLVERTSLPPTRADVPLPFVEQEAKAPADVPDIDEIRRAHEFPAGVSQFSETVLNGYIFDHVFTPEQRLAYLKSGNPLQFRSRIAVADTNILVLGNGVYEPPEEPIGDDRTRVLEWIEGRKKDYADHKDDLVATVRGGKFGIGRFELKDGVPTRVAGTRRDIPITCGTGSNKKPEVLALAKYLDKRGVGVPEASAKKSSVEWCLFTELFAREQQELAEPKIRWYTPEEIDVVLASGKT</sequence>
<organism evidence="3">
    <name type="scientific">viral metagenome</name>
    <dbReference type="NCBI Taxonomy" id="1070528"/>
    <lineage>
        <taxon>unclassified sequences</taxon>
        <taxon>metagenomes</taxon>
        <taxon>organismal metagenomes</taxon>
    </lineage>
</organism>
<dbReference type="GO" id="GO:0005524">
    <property type="term" value="F:ATP binding"/>
    <property type="evidence" value="ECO:0007669"/>
    <property type="project" value="InterPro"/>
</dbReference>
<proteinExistence type="predicted"/>
<evidence type="ECO:0000259" key="2">
    <source>
        <dbReference type="PROSITE" id="PS51194"/>
    </source>
</evidence>
<protein>
    <recommendedName>
        <fullName evidence="4">Helicase ATP-binding domain-containing protein</fullName>
    </recommendedName>
</protein>
<dbReference type="InterPro" id="IPR006935">
    <property type="entry name" value="Helicase/UvrB_N"/>
</dbReference>
<dbReference type="GO" id="GO:0003677">
    <property type="term" value="F:DNA binding"/>
    <property type="evidence" value="ECO:0007669"/>
    <property type="project" value="InterPro"/>
</dbReference>
<evidence type="ECO:0000313" key="3">
    <source>
        <dbReference type="EMBL" id="QHU36598.1"/>
    </source>
</evidence>
<evidence type="ECO:0008006" key="4">
    <source>
        <dbReference type="Google" id="ProtNLM"/>
    </source>
</evidence>
<accession>A0A6C0M2Q3</accession>